<keyword evidence="3" id="KW-0732">Signal</keyword>
<evidence type="ECO:0000256" key="2">
    <source>
        <dbReference type="SAM" id="Phobius"/>
    </source>
</evidence>
<feature type="chain" id="PRO_5016366990" description="DUF7728 domain-containing protein" evidence="3">
    <location>
        <begin position="19"/>
        <end position="397"/>
    </location>
</feature>
<name>A0A319EUU9_ASPSB</name>
<evidence type="ECO:0000259" key="4">
    <source>
        <dbReference type="Pfam" id="PF24854"/>
    </source>
</evidence>
<dbReference type="EMBL" id="KZ826337">
    <property type="protein sequence ID" value="PYI08034.1"/>
    <property type="molecule type" value="Genomic_DNA"/>
</dbReference>
<proteinExistence type="predicted"/>
<dbReference type="STRING" id="1448318.A0A319EUU9"/>
<feature type="signal peptide" evidence="3">
    <location>
        <begin position="1"/>
        <end position="18"/>
    </location>
</feature>
<dbReference type="AlphaFoldDB" id="A0A319EUU9"/>
<gene>
    <name evidence="5" type="ORF">BO78DRAFT_395918</name>
</gene>
<feature type="compositionally biased region" description="Basic and acidic residues" evidence="1">
    <location>
        <begin position="228"/>
        <end position="244"/>
    </location>
</feature>
<feature type="region of interest" description="Disordered" evidence="1">
    <location>
        <begin position="356"/>
        <end position="397"/>
    </location>
</feature>
<dbReference type="PANTHER" id="PTHR40622:SF2">
    <property type="match status" value="1"/>
</dbReference>
<organism evidence="5 6">
    <name type="scientific">Aspergillus sclerotiicarbonarius (strain CBS 121057 / IBT 28362)</name>
    <dbReference type="NCBI Taxonomy" id="1448318"/>
    <lineage>
        <taxon>Eukaryota</taxon>
        <taxon>Fungi</taxon>
        <taxon>Dikarya</taxon>
        <taxon>Ascomycota</taxon>
        <taxon>Pezizomycotina</taxon>
        <taxon>Eurotiomycetes</taxon>
        <taxon>Eurotiomycetidae</taxon>
        <taxon>Eurotiales</taxon>
        <taxon>Aspergillaceae</taxon>
        <taxon>Aspergillus</taxon>
        <taxon>Aspergillus subgen. Circumdati</taxon>
    </lineage>
</organism>
<keyword evidence="2" id="KW-1133">Transmembrane helix</keyword>
<accession>A0A319EUU9</accession>
<dbReference type="Pfam" id="PF24854">
    <property type="entry name" value="DUF7728"/>
    <property type="match status" value="1"/>
</dbReference>
<dbReference type="OrthoDB" id="5409353at2759"/>
<evidence type="ECO:0000256" key="1">
    <source>
        <dbReference type="SAM" id="MobiDB-lite"/>
    </source>
</evidence>
<feature type="transmembrane region" description="Helical" evidence="2">
    <location>
        <begin position="318"/>
        <end position="347"/>
    </location>
</feature>
<evidence type="ECO:0000313" key="6">
    <source>
        <dbReference type="Proteomes" id="UP000248423"/>
    </source>
</evidence>
<evidence type="ECO:0000256" key="3">
    <source>
        <dbReference type="SAM" id="SignalP"/>
    </source>
</evidence>
<reference evidence="5 6" key="1">
    <citation type="submission" date="2018-02" db="EMBL/GenBank/DDBJ databases">
        <title>The genomes of Aspergillus section Nigri reveals drivers in fungal speciation.</title>
        <authorList>
            <consortium name="DOE Joint Genome Institute"/>
            <person name="Vesth T.C."/>
            <person name="Nybo J."/>
            <person name="Theobald S."/>
            <person name="Brandl J."/>
            <person name="Frisvad J.C."/>
            <person name="Nielsen K.F."/>
            <person name="Lyhne E.K."/>
            <person name="Kogle M.E."/>
            <person name="Kuo A."/>
            <person name="Riley R."/>
            <person name="Clum A."/>
            <person name="Nolan M."/>
            <person name="Lipzen A."/>
            <person name="Salamov A."/>
            <person name="Henrissat B."/>
            <person name="Wiebenga A."/>
            <person name="De vries R.P."/>
            <person name="Grigoriev I.V."/>
            <person name="Mortensen U.H."/>
            <person name="Andersen M.R."/>
            <person name="Baker S.E."/>
        </authorList>
    </citation>
    <scope>NUCLEOTIDE SEQUENCE [LARGE SCALE GENOMIC DNA]</scope>
    <source>
        <strain evidence="5 6">CBS 121057</strain>
    </source>
</reference>
<keyword evidence="2" id="KW-0812">Transmembrane</keyword>
<evidence type="ECO:0000313" key="5">
    <source>
        <dbReference type="EMBL" id="PYI08034.1"/>
    </source>
</evidence>
<dbReference type="PANTHER" id="PTHR40622">
    <property type="match status" value="1"/>
</dbReference>
<dbReference type="InterPro" id="IPR056145">
    <property type="entry name" value="DUF7728"/>
</dbReference>
<dbReference type="VEuPathDB" id="FungiDB:BO78DRAFT_395918"/>
<keyword evidence="6" id="KW-1185">Reference proteome</keyword>
<keyword evidence="2" id="KW-0472">Membrane</keyword>
<sequence>MHLRSCLVGSVLALGANALLVIPEIDEAIAPEGNFPPFHPLEVYAPKKQQVELACTECPFPEVGEDGKVSWTDGFQTSLSLDFSTENGFLLANGRQIFPPPPPTLITAVQRRASDGMETEPIPLGYAVEEMPLPTPPEDPMELVAVRFTVLDLDSRPVPLDTVALTLIHDPNSGELYMAKTEIEEATPDRVSWRQCRGKPNCLRKLLFDRMRSLFAAAKARMLGMGPKPKDSHCGGPHGLDHPRPPQPHHHHHHHDDDRFDSERIAMPPVEGEEADFMGHMGHMGHMGKFDRPHHHHHMNHMHHGQWERTVHRVVRFIVVPAVLGVLAGLAASALGMLVGQIVVFMWQRFRRSTPKKSLEQGTVAEKQGLMAESSDDLPPAYSDEEAMTEEAPLTKN</sequence>
<protein>
    <recommendedName>
        <fullName evidence="4">DUF7728 domain-containing protein</fullName>
    </recommendedName>
</protein>
<dbReference type="Proteomes" id="UP000248423">
    <property type="component" value="Unassembled WGS sequence"/>
</dbReference>
<feature type="domain" description="DUF7728" evidence="4">
    <location>
        <begin position="48"/>
        <end position="186"/>
    </location>
</feature>
<feature type="region of interest" description="Disordered" evidence="1">
    <location>
        <begin position="224"/>
        <end position="259"/>
    </location>
</feature>